<evidence type="ECO:0000256" key="10">
    <source>
        <dbReference type="ARBA" id="ARBA00023096"/>
    </source>
</evidence>
<comment type="catalytic activity">
    <reaction evidence="13">
        <text>4-(phosphooxy)-L-threonine + 2-oxoglutarate = (R)-3-hydroxy-2-oxo-4-phosphooxybutanoate + L-glutamate</text>
        <dbReference type="Rhea" id="RHEA:16573"/>
        <dbReference type="ChEBI" id="CHEBI:16810"/>
        <dbReference type="ChEBI" id="CHEBI:29985"/>
        <dbReference type="ChEBI" id="CHEBI:58452"/>
        <dbReference type="ChEBI" id="CHEBI:58538"/>
        <dbReference type="EC" id="2.6.1.52"/>
    </reaction>
</comment>
<keyword evidence="17" id="KW-1185">Reference proteome</keyword>
<comment type="cofactor">
    <cofactor evidence="1">
        <name>pyridoxal 5'-phosphate</name>
        <dbReference type="ChEBI" id="CHEBI:597326"/>
    </cofactor>
</comment>
<dbReference type="Gene3D" id="3.90.1150.10">
    <property type="entry name" value="Aspartate Aminotransferase, domain 1"/>
    <property type="match status" value="1"/>
</dbReference>
<dbReference type="GO" id="GO:0004760">
    <property type="term" value="F:L-serine-pyruvate transaminase activity"/>
    <property type="evidence" value="ECO:0007669"/>
    <property type="project" value="TreeGrafter"/>
</dbReference>
<evidence type="ECO:0000256" key="12">
    <source>
        <dbReference type="ARBA" id="ARBA00031421"/>
    </source>
</evidence>
<dbReference type="PIRSF" id="PIRSF000525">
    <property type="entry name" value="SerC"/>
    <property type="match status" value="1"/>
</dbReference>
<evidence type="ECO:0000256" key="2">
    <source>
        <dbReference type="ARBA" id="ARBA00005099"/>
    </source>
</evidence>
<dbReference type="SUPFAM" id="SSF53383">
    <property type="entry name" value="PLP-dependent transferases"/>
    <property type="match status" value="1"/>
</dbReference>
<evidence type="ECO:0000256" key="11">
    <source>
        <dbReference type="ARBA" id="ARBA00023299"/>
    </source>
</evidence>
<dbReference type="AlphaFoldDB" id="A0A6C0GG22"/>
<evidence type="ECO:0000256" key="3">
    <source>
        <dbReference type="ARBA" id="ARBA00006904"/>
    </source>
</evidence>
<dbReference type="InterPro" id="IPR015421">
    <property type="entry name" value="PyrdxlP-dep_Trfase_major"/>
</dbReference>
<dbReference type="PANTHER" id="PTHR21152">
    <property type="entry name" value="AMINOTRANSFERASE CLASS V"/>
    <property type="match status" value="1"/>
</dbReference>
<protein>
    <recommendedName>
        <fullName evidence="4">phosphoserine transaminase</fullName>
        <ecNumber evidence="4">2.6.1.52</ecNumber>
    </recommendedName>
    <alternativeName>
        <fullName evidence="12">Phosphohydroxythreonine aminotransferase</fullName>
    </alternativeName>
</protein>
<dbReference type="UniPathway" id="UPA00135">
    <property type="reaction ID" value="UER00197"/>
</dbReference>
<evidence type="ECO:0000259" key="15">
    <source>
        <dbReference type="Pfam" id="PF00266"/>
    </source>
</evidence>
<sequence length="361" mass="39956">MQRKVFFTPGPAHLYPTFEKHLQTALDEQIGSISHRSKQFKAIYQYTVEQLRTLLAIPPQSAILFTGSATEIWERVLQSCVEKESFHLVNGAFSKRFYEFAAELGKKAIKQEAPFGQGFNTGQIHIPHSAELVCLTHNETSSGVSMPVEAMHQLKKDNPDTLFVVDIVSSAPYPALDYSLIDSSFFSVQKGFGMPAGLGVWIVNEKCLQKAESLKAKGLQIGTYHSLPSLWSKYTAYETPATPNVLSIYLLGKIAEDMNREGIASIRKQTEEKAALLYSFLEKSKLASVAVQNPQHRSQTVVVADVKQSSAEYLQDIAKTGNVVGSGYGSYKDKQIRIANFPANTTAQVEALIQVMQQLEA</sequence>
<evidence type="ECO:0000313" key="16">
    <source>
        <dbReference type="EMBL" id="QHT66630.1"/>
    </source>
</evidence>
<evidence type="ECO:0000256" key="8">
    <source>
        <dbReference type="ARBA" id="ARBA00022679"/>
    </source>
</evidence>
<dbReference type="GO" id="GO:0008615">
    <property type="term" value="P:pyridoxine biosynthetic process"/>
    <property type="evidence" value="ECO:0007669"/>
    <property type="project" value="UniProtKB-KW"/>
</dbReference>
<evidence type="ECO:0000313" key="17">
    <source>
        <dbReference type="Proteomes" id="UP000480178"/>
    </source>
</evidence>
<keyword evidence="9" id="KW-0663">Pyridoxal phosphate</keyword>
<dbReference type="InterPro" id="IPR022278">
    <property type="entry name" value="Pser_aminoTfrase"/>
</dbReference>
<keyword evidence="7" id="KW-0028">Amino-acid biosynthesis</keyword>
<comment type="pathway">
    <text evidence="2">Amino-acid biosynthesis; L-serine biosynthesis; L-serine from 3-phospho-D-glycerate: step 2/3.</text>
</comment>
<dbReference type="PANTHER" id="PTHR21152:SF40">
    <property type="entry name" value="ALANINE--GLYOXYLATE AMINOTRANSFERASE"/>
    <property type="match status" value="1"/>
</dbReference>
<evidence type="ECO:0000256" key="1">
    <source>
        <dbReference type="ARBA" id="ARBA00001933"/>
    </source>
</evidence>
<proteinExistence type="inferred from homology"/>
<keyword evidence="5" id="KW-0963">Cytoplasm</keyword>
<gene>
    <name evidence="16" type="ORF">GXP67_08160</name>
</gene>
<dbReference type="RefSeq" id="WP_162442684.1">
    <property type="nucleotide sequence ID" value="NZ_CP048222.1"/>
</dbReference>
<evidence type="ECO:0000256" key="4">
    <source>
        <dbReference type="ARBA" id="ARBA00013030"/>
    </source>
</evidence>
<dbReference type="GO" id="GO:0008453">
    <property type="term" value="F:alanine-glyoxylate transaminase activity"/>
    <property type="evidence" value="ECO:0007669"/>
    <property type="project" value="TreeGrafter"/>
</dbReference>
<accession>A0A6C0GG22</accession>
<comment type="similarity">
    <text evidence="3">Belongs to the class-V pyridoxal-phosphate-dependent aminotransferase family. SerC subfamily.</text>
</comment>
<evidence type="ECO:0000256" key="13">
    <source>
        <dbReference type="ARBA" id="ARBA00047630"/>
    </source>
</evidence>
<dbReference type="InterPro" id="IPR000192">
    <property type="entry name" value="Aminotrans_V_dom"/>
</dbReference>
<keyword evidence="10" id="KW-0664">Pyridoxine biosynthesis</keyword>
<dbReference type="Pfam" id="PF00266">
    <property type="entry name" value="Aminotran_5"/>
    <property type="match status" value="1"/>
</dbReference>
<keyword evidence="11" id="KW-0718">Serine biosynthesis</keyword>
<dbReference type="GO" id="GO:0019265">
    <property type="term" value="P:glycine biosynthetic process, by transamination of glyoxylate"/>
    <property type="evidence" value="ECO:0007669"/>
    <property type="project" value="TreeGrafter"/>
</dbReference>
<evidence type="ECO:0000256" key="7">
    <source>
        <dbReference type="ARBA" id="ARBA00022605"/>
    </source>
</evidence>
<dbReference type="EC" id="2.6.1.52" evidence="4"/>
<dbReference type="GO" id="GO:0006564">
    <property type="term" value="P:L-serine biosynthetic process"/>
    <property type="evidence" value="ECO:0007669"/>
    <property type="project" value="UniProtKB-KW"/>
</dbReference>
<keyword evidence="6 16" id="KW-0032">Aminotransferase</keyword>
<comment type="catalytic activity">
    <reaction evidence="14">
        <text>O-phospho-L-serine + 2-oxoglutarate = 3-phosphooxypyruvate + L-glutamate</text>
        <dbReference type="Rhea" id="RHEA:14329"/>
        <dbReference type="ChEBI" id="CHEBI:16810"/>
        <dbReference type="ChEBI" id="CHEBI:18110"/>
        <dbReference type="ChEBI" id="CHEBI:29985"/>
        <dbReference type="ChEBI" id="CHEBI:57524"/>
        <dbReference type="EC" id="2.6.1.52"/>
    </reaction>
</comment>
<evidence type="ECO:0000256" key="5">
    <source>
        <dbReference type="ARBA" id="ARBA00022490"/>
    </source>
</evidence>
<dbReference type="EMBL" id="CP048222">
    <property type="protein sequence ID" value="QHT66630.1"/>
    <property type="molecule type" value="Genomic_DNA"/>
</dbReference>
<evidence type="ECO:0000256" key="6">
    <source>
        <dbReference type="ARBA" id="ARBA00022576"/>
    </source>
</evidence>
<feature type="domain" description="Aminotransferase class V" evidence="15">
    <location>
        <begin position="31"/>
        <end position="319"/>
    </location>
</feature>
<dbReference type="InterPro" id="IPR015422">
    <property type="entry name" value="PyrdxlP-dep_Trfase_small"/>
</dbReference>
<dbReference type="GO" id="GO:0004648">
    <property type="term" value="F:O-phospho-L-serine:2-oxoglutarate aminotransferase activity"/>
    <property type="evidence" value="ECO:0007669"/>
    <property type="project" value="UniProtKB-EC"/>
</dbReference>
<evidence type="ECO:0000256" key="9">
    <source>
        <dbReference type="ARBA" id="ARBA00022898"/>
    </source>
</evidence>
<dbReference type="InterPro" id="IPR015424">
    <property type="entry name" value="PyrdxlP-dep_Trfase"/>
</dbReference>
<dbReference type="Gene3D" id="3.40.640.10">
    <property type="entry name" value="Type I PLP-dependent aspartate aminotransferase-like (Major domain)"/>
    <property type="match status" value="1"/>
</dbReference>
<dbReference type="KEGG" id="rhoz:GXP67_08160"/>
<keyword evidence="8 16" id="KW-0808">Transferase</keyword>
<name>A0A6C0GG22_9BACT</name>
<evidence type="ECO:0000256" key="14">
    <source>
        <dbReference type="ARBA" id="ARBA00049007"/>
    </source>
</evidence>
<dbReference type="Proteomes" id="UP000480178">
    <property type="component" value="Chromosome"/>
</dbReference>
<organism evidence="16 17">
    <name type="scientific">Rhodocytophaga rosea</name>
    <dbReference type="NCBI Taxonomy" id="2704465"/>
    <lineage>
        <taxon>Bacteria</taxon>
        <taxon>Pseudomonadati</taxon>
        <taxon>Bacteroidota</taxon>
        <taxon>Cytophagia</taxon>
        <taxon>Cytophagales</taxon>
        <taxon>Rhodocytophagaceae</taxon>
        <taxon>Rhodocytophaga</taxon>
    </lineage>
</organism>
<reference evidence="16 17" key="1">
    <citation type="submission" date="2020-01" db="EMBL/GenBank/DDBJ databases">
        <authorList>
            <person name="Kim M.K."/>
        </authorList>
    </citation>
    <scope>NUCLEOTIDE SEQUENCE [LARGE SCALE GENOMIC DNA]</scope>
    <source>
        <strain evidence="16 17">172606-1</strain>
    </source>
</reference>